<dbReference type="SUPFAM" id="SSF55729">
    <property type="entry name" value="Acyl-CoA N-acyltransferases (Nat)"/>
    <property type="match status" value="1"/>
</dbReference>
<protein>
    <recommendedName>
        <fullName evidence="1">N-acetyltransferase domain-containing protein</fullName>
    </recommendedName>
</protein>
<dbReference type="Proteomes" id="UP000250197">
    <property type="component" value="Chromosome"/>
</dbReference>
<dbReference type="Pfam" id="PF13302">
    <property type="entry name" value="Acetyltransf_3"/>
    <property type="match status" value="1"/>
</dbReference>
<evidence type="ECO:0000259" key="1">
    <source>
        <dbReference type="Pfam" id="PF13302"/>
    </source>
</evidence>
<dbReference type="AlphaFoldDB" id="A0A2Z2IVT0"/>
<sequence>MELEKMWPPFAVRIHASDGKQNISMRVMRDTDIAAIDGVTPEEIYGAEIPQHAFGWLFDGDPYASARMRWEHRARMTPEEWSLDFVVCMDEEIIGVVDMRGSEFAVHKEVSTGSWIYHRHQGKGLGTLVRHAVAGFCFGELGAQALSTGWVQDNLASERVSMKLGYELYDAGLAAALPCGPEKIELPIRRARLARDRYNYAGYTVTVEGITGALRELLGASPSAA</sequence>
<dbReference type="Gene3D" id="3.40.630.30">
    <property type="match status" value="1"/>
</dbReference>
<gene>
    <name evidence="2" type="ORF">CBE89_00330</name>
</gene>
<accession>A0A2Z2IVT0</accession>
<dbReference type="RefSeq" id="WP_086890350.1">
    <property type="nucleotide sequence ID" value="NZ_CP021252.1"/>
</dbReference>
<reference evidence="2 3" key="1">
    <citation type="submission" date="2017-05" db="EMBL/GenBank/DDBJ databases">
        <title>Complete genome sequence of Corynebacterium striatum KC-Na-1 isolated from Neophocaena asiaeorientalis in Korea.</title>
        <authorList>
            <person name="Kim J.H."/>
            <person name="Lee K."/>
        </authorList>
    </citation>
    <scope>NUCLEOTIDE SEQUENCE [LARGE SCALE GENOMIC DNA]</scope>
    <source>
        <strain evidence="2 3">KC-Na-01</strain>
    </source>
</reference>
<organism evidence="2 3">
    <name type="scientific">Corynebacterium striatum</name>
    <dbReference type="NCBI Taxonomy" id="43770"/>
    <lineage>
        <taxon>Bacteria</taxon>
        <taxon>Bacillati</taxon>
        <taxon>Actinomycetota</taxon>
        <taxon>Actinomycetes</taxon>
        <taxon>Mycobacteriales</taxon>
        <taxon>Corynebacteriaceae</taxon>
        <taxon>Corynebacterium</taxon>
    </lineage>
</organism>
<feature type="domain" description="N-acetyltransferase" evidence="1">
    <location>
        <begin position="68"/>
        <end position="166"/>
    </location>
</feature>
<dbReference type="InterPro" id="IPR016181">
    <property type="entry name" value="Acyl_CoA_acyltransferase"/>
</dbReference>
<proteinExistence type="predicted"/>
<name>A0A2Z2IVT0_CORST</name>
<dbReference type="EMBL" id="CP021252">
    <property type="protein sequence ID" value="ART20120.1"/>
    <property type="molecule type" value="Genomic_DNA"/>
</dbReference>
<dbReference type="KEGG" id="cstr:CBE89_00330"/>
<dbReference type="InterPro" id="IPR000182">
    <property type="entry name" value="GNAT_dom"/>
</dbReference>
<evidence type="ECO:0000313" key="2">
    <source>
        <dbReference type="EMBL" id="ART20120.1"/>
    </source>
</evidence>
<dbReference type="GO" id="GO:0016747">
    <property type="term" value="F:acyltransferase activity, transferring groups other than amino-acyl groups"/>
    <property type="evidence" value="ECO:0007669"/>
    <property type="project" value="InterPro"/>
</dbReference>
<evidence type="ECO:0000313" key="3">
    <source>
        <dbReference type="Proteomes" id="UP000250197"/>
    </source>
</evidence>